<comment type="caution">
    <text evidence="1">The sequence shown here is derived from an EMBL/GenBank/DDBJ whole genome shotgun (WGS) entry which is preliminary data.</text>
</comment>
<reference evidence="1" key="2">
    <citation type="submission" date="2023-01" db="EMBL/GenBank/DDBJ databases">
        <authorList>
            <person name="Sun Q."/>
            <person name="Evtushenko L."/>
        </authorList>
    </citation>
    <scope>NUCLEOTIDE SEQUENCE</scope>
    <source>
        <strain evidence="1">VKM Ac-2007</strain>
    </source>
</reference>
<dbReference type="Proteomes" id="UP001143474">
    <property type="component" value="Unassembled WGS sequence"/>
</dbReference>
<sequence length="192" mass="20649">MHVEQPITGEAAPPAHIEPEEALSRLQALFGEPSSQMLELVQQRNHELLENGGALATGRVFDHVAIRELATGRAKYLEAIVWSSVTKSELLVIPAASLATAMTQTPEELHPIFSLLISLPSTHMFDVTYITAAGIAKLLRPSNPYALTMASVVYAASAHNLPVATSRPAPLKALNPEILVDLTPQLSLPAHK</sequence>
<organism evidence="1 2">
    <name type="scientific">Streptosporangium carneum</name>
    <dbReference type="NCBI Taxonomy" id="47481"/>
    <lineage>
        <taxon>Bacteria</taxon>
        <taxon>Bacillati</taxon>
        <taxon>Actinomycetota</taxon>
        <taxon>Actinomycetes</taxon>
        <taxon>Streptosporangiales</taxon>
        <taxon>Streptosporangiaceae</taxon>
        <taxon>Streptosporangium</taxon>
    </lineage>
</organism>
<gene>
    <name evidence="1" type="ORF">GCM10017600_07030</name>
</gene>
<dbReference type="RefSeq" id="WP_271215850.1">
    <property type="nucleotide sequence ID" value="NZ_BAAAVD010000006.1"/>
</dbReference>
<name>A0A9W6HXB1_9ACTN</name>
<protein>
    <submittedName>
        <fullName evidence="1">Uncharacterized protein</fullName>
    </submittedName>
</protein>
<reference evidence="1" key="1">
    <citation type="journal article" date="2014" name="Int. J. Syst. Evol. Microbiol.">
        <title>Complete genome sequence of Corynebacterium casei LMG S-19264T (=DSM 44701T), isolated from a smear-ripened cheese.</title>
        <authorList>
            <consortium name="US DOE Joint Genome Institute (JGI-PGF)"/>
            <person name="Walter F."/>
            <person name="Albersmeier A."/>
            <person name="Kalinowski J."/>
            <person name="Ruckert C."/>
        </authorList>
    </citation>
    <scope>NUCLEOTIDE SEQUENCE</scope>
    <source>
        <strain evidence="1">VKM Ac-2007</strain>
    </source>
</reference>
<keyword evidence="2" id="KW-1185">Reference proteome</keyword>
<evidence type="ECO:0000313" key="2">
    <source>
        <dbReference type="Proteomes" id="UP001143474"/>
    </source>
</evidence>
<evidence type="ECO:0000313" key="1">
    <source>
        <dbReference type="EMBL" id="GLK07298.1"/>
    </source>
</evidence>
<dbReference type="EMBL" id="BSEV01000001">
    <property type="protein sequence ID" value="GLK07298.1"/>
    <property type="molecule type" value="Genomic_DNA"/>
</dbReference>
<proteinExistence type="predicted"/>
<accession>A0A9W6HXB1</accession>
<dbReference type="AlphaFoldDB" id="A0A9W6HXB1"/>